<dbReference type="InterPro" id="IPR011701">
    <property type="entry name" value="MFS"/>
</dbReference>
<accession>A0A1X7DSX3</accession>
<dbReference type="InterPro" id="IPR005829">
    <property type="entry name" value="Sugar_transporter_CS"/>
</dbReference>
<organism evidence="7 8">
    <name type="scientific">Azospirillum oryzae</name>
    <dbReference type="NCBI Taxonomy" id="286727"/>
    <lineage>
        <taxon>Bacteria</taxon>
        <taxon>Pseudomonadati</taxon>
        <taxon>Pseudomonadota</taxon>
        <taxon>Alphaproteobacteria</taxon>
        <taxon>Rhodospirillales</taxon>
        <taxon>Azospirillaceae</taxon>
        <taxon>Azospirillum</taxon>
    </lineage>
</organism>
<evidence type="ECO:0000313" key="8">
    <source>
        <dbReference type="Proteomes" id="UP000192936"/>
    </source>
</evidence>
<comment type="subcellular location">
    <subcellularLocation>
        <location evidence="1">Membrane</location>
        <topology evidence="1">Multi-pass membrane protein</topology>
    </subcellularLocation>
</comment>
<feature type="transmembrane region" description="Helical" evidence="5">
    <location>
        <begin position="282"/>
        <end position="300"/>
    </location>
</feature>
<feature type="transmembrane region" description="Helical" evidence="5">
    <location>
        <begin position="306"/>
        <end position="329"/>
    </location>
</feature>
<protein>
    <submittedName>
        <fullName evidence="7">Predicted arabinose efflux permease, MFS family</fullName>
    </submittedName>
</protein>
<feature type="transmembrane region" description="Helical" evidence="5">
    <location>
        <begin position="139"/>
        <end position="160"/>
    </location>
</feature>
<feature type="transmembrane region" description="Helical" evidence="5">
    <location>
        <begin position="251"/>
        <end position="270"/>
    </location>
</feature>
<feature type="transmembrane region" description="Helical" evidence="5">
    <location>
        <begin position="341"/>
        <end position="363"/>
    </location>
</feature>
<sequence>MHASASGSQHRWKVLIMTFLAYLYDSLDLQILAICMPVIIASLNISLTDAGLLASATMVGTALGGVLFGWIAENFGRKNAAVISLIEFGVFTLAVYWCTSWEQLMVLRFLQGIGMGGLWGPIVALIADHWAPKYRARAAGFMLSTFALGGILASVMGRFLLTEVGWRMLFALTGTAIVVGLLFWVVVPADEKPMVRQDKPRINLGQLFQPGVASLTIGATIAAACQMGGFWGVSAWIPTYLVTVRGLSIEYMSVFSIVIFTGAFLGYFLFAALADRIGRRKALMLAFLADSIIVPLYVLIPDGILLFWISPIMGLSFGGVFGLFGSYFAELFPVHIRAMGSGFAFNIGRGIGAVVTPVTIGAMAKTYGLGFGIGACSVIFFMGVVILFFMPETLVAKTAQSAHAGNGALDNGTRTSAAEA</sequence>
<dbReference type="PROSITE" id="PS00217">
    <property type="entry name" value="SUGAR_TRANSPORT_2"/>
    <property type="match status" value="1"/>
</dbReference>
<dbReference type="PANTHER" id="PTHR23508:SF10">
    <property type="entry name" value="CARBOXYLIC ACID TRANSPORTER PROTEIN HOMOLOG"/>
    <property type="match status" value="1"/>
</dbReference>
<dbReference type="GO" id="GO:0046943">
    <property type="term" value="F:carboxylic acid transmembrane transporter activity"/>
    <property type="evidence" value="ECO:0007669"/>
    <property type="project" value="TreeGrafter"/>
</dbReference>
<name>A0A1X7DSX3_9PROT</name>
<keyword evidence="3 5" id="KW-1133">Transmembrane helix</keyword>
<feature type="transmembrane region" description="Helical" evidence="5">
    <location>
        <begin position="109"/>
        <end position="127"/>
    </location>
</feature>
<feature type="domain" description="Major facilitator superfamily (MFS) profile" evidence="6">
    <location>
        <begin position="14"/>
        <end position="394"/>
    </location>
</feature>
<dbReference type="InterPro" id="IPR036259">
    <property type="entry name" value="MFS_trans_sf"/>
</dbReference>
<dbReference type="OrthoDB" id="5368493at2"/>
<dbReference type="AlphaFoldDB" id="A0A1X7DSX3"/>
<proteinExistence type="predicted"/>
<keyword evidence="4 5" id="KW-0472">Membrane</keyword>
<evidence type="ECO:0000313" key="7">
    <source>
        <dbReference type="EMBL" id="SMF21027.1"/>
    </source>
</evidence>
<dbReference type="PROSITE" id="PS50850">
    <property type="entry name" value="MFS"/>
    <property type="match status" value="1"/>
</dbReference>
<dbReference type="Pfam" id="PF07690">
    <property type="entry name" value="MFS_1"/>
    <property type="match status" value="1"/>
</dbReference>
<dbReference type="Proteomes" id="UP000192936">
    <property type="component" value="Unassembled WGS sequence"/>
</dbReference>
<feature type="transmembrane region" description="Helical" evidence="5">
    <location>
        <begin position="166"/>
        <end position="187"/>
    </location>
</feature>
<dbReference type="Gene3D" id="1.20.1250.20">
    <property type="entry name" value="MFS general substrate transporter like domains"/>
    <property type="match status" value="2"/>
</dbReference>
<feature type="transmembrane region" description="Helical" evidence="5">
    <location>
        <begin position="52"/>
        <end position="72"/>
    </location>
</feature>
<feature type="transmembrane region" description="Helical" evidence="5">
    <location>
        <begin position="369"/>
        <end position="390"/>
    </location>
</feature>
<feature type="transmembrane region" description="Helical" evidence="5">
    <location>
        <begin position="12"/>
        <end position="40"/>
    </location>
</feature>
<evidence type="ECO:0000256" key="2">
    <source>
        <dbReference type="ARBA" id="ARBA00022692"/>
    </source>
</evidence>
<dbReference type="EMBL" id="FXAK01000001">
    <property type="protein sequence ID" value="SMF21027.1"/>
    <property type="molecule type" value="Genomic_DNA"/>
</dbReference>
<keyword evidence="2 5" id="KW-0812">Transmembrane</keyword>
<gene>
    <name evidence="7" type="ORF">SAMN02982917_0948</name>
</gene>
<dbReference type="STRING" id="286727.SAMN02982917_0948"/>
<dbReference type="GO" id="GO:0005886">
    <property type="term" value="C:plasma membrane"/>
    <property type="evidence" value="ECO:0007669"/>
    <property type="project" value="TreeGrafter"/>
</dbReference>
<dbReference type="PANTHER" id="PTHR23508">
    <property type="entry name" value="CARBOXYLIC ACID TRANSPORTER PROTEIN HOMOLOG"/>
    <property type="match status" value="1"/>
</dbReference>
<dbReference type="InterPro" id="IPR020846">
    <property type="entry name" value="MFS_dom"/>
</dbReference>
<evidence type="ECO:0000256" key="1">
    <source>
        <dbReference type="ARBA" id="ARBA00004141"/>
    </source>
</evidence>
<dbReference type="SUPFAM" id="SSF103473">
    <property type="entry name" value="MFS general substrate transporter"/>
    <property type="match status" value="1"/>
</dbReference>
<evidence type="ECO:0000256" key="3">
    <source>
        <dbReference type="ARBA" id="ARBA00022989"/>
    </source>
</evidence>
<evidence type="ECO:0000256" key="5">
    <source>
        <dbReference type="SAM" id="Phobius"/>
    </source>
</evidence>
<feature type="transmembrane region" description="Helical" evidence="5">
    <location>
        <begin position="79"/>
        <end position="97"/>
    </location>
</feature>
<feature type="transmembrane region" description="Helical" evidence="5">
    <location>
        <begin position="207"/>
        <end position="231"/>
    </location>
</feature>
<evidence type="ECO:0000259" key="6">
    <source>
        <dbReference type="PROSITE" id="PS50850"/>
    </source>
</evidence>
<evidence type="ECO:0000256" key="4">
    <source>
        <dbReference type="ARBA" id="ARBA00023136"/>
    </source>
</evidence>
<reference evidence="7 8" key="1">
    <citation type="submission" date="2017-04" db="EMBL/GenBank/DDBJ databases">
        <authorList>
            <person name="Afonso C.L."/>
            <person name="Miller P.J."/>
            <person name="Scott M.A."/>
            <person name="Spackman E."/>
            <person name="Goraichik I."/>
            <person name="Dimitrov K.M."/>
            <person name="Suarez D.L."/>
            <person name="Swayne D.E."/>
        </authorList>
    </citation>
    <scope>NUCLEOTIDE SEQUENCE [LARGE SCALE GENOMIC DNA]</scope>
    <source>
        <strain evidence="7 8">A2P</strain>
    </source>
</reference>